<dbReference type="Proteomes" id="UP000046122">
    <property type="component" value="Unassembled WGS sequence"/>
</dbReference>
<name>A0A090GA06_MESPL</name>
<gene>
    <name evidence="2" type="ORF">MPL3365_200161</name>
</gene>
<accession>A0A090GA06</accession>
<feature type="compositionally biased region" description="Low complexity" evidence="1">
    <location>
        <begin position="184"/>
        <end position="197"/>
    </location>
</feature>
<organism evidence="2 3">
    <name type="scientific">Mesorhizobium plurifarium</name>
    <dbReference type="NCBI Taxonomy" id="69974"/>
    <lineage>
        <taxon>Bacteria</taxon>
        <taxon>Pseudomonadati</taxon>
        <taxon>Pseudomonadota</taxon>
        <taxon>Alphaproteobacteria</taxon>
        <taxon>Hyphomicrobiales</taxon>
        <taxon>Phyllobacteriaceae</taxon>
        <taxon>Mesorhizobium</taxon>
    </lineage>
</organism>
<evidence type="ECO:0000256" key="1">
    <source>
        <dbReference type="SAM" id="MobiDB-lite"/>
    </source>
</evidence>
<feature type="region of interest" description="Disordered" evidence="1">
    <location>
        <begin position="184"/>
        <end position="205"/>
    </location>
</feature>
<evidence type="ECO:0000313" key="2">
    <source>
        <dbReference type="EMBL" id="CDX55596.1"/>
    </source>
</evidence>
<proteinExistence type="predicted"/>
<reference evidence="2 3" key="1">
    <citation type="submission" date="2014-08" db="EMBL/GenBank/DDBJ databases">
        <authorList>
            <person name="Moulin Lionel"/>
        </authorList>
    </citation>
    <scope>NUCLEOTIDE SEQUENCE [LARGE SCALE GENOMIC DNA]</scope>
</reference>
<dbReference type="EMBL" id="CCNE01000013">
    <property type="protein sequence ID" value="CDX55596.1"/>
    <property type="molecule type" value="Genomic_DNA"/>
</dbReference>
<protein>
    <submittedName>
        <fullName evidence="2">Uncharacterized protein</fullName>
    </submittedName>
</protein>
<evidence type="ECO:0000313" key="3">
    <source>
        <dbReference type="Proteomes" id="UP000046122"/>
    </source>
</evidence>
<sequence>MRKTNGMPRSFNFRATLKAGPWPRLTSTTAAPGAVSCNCFSAISSVGHGPTTSQRSNLVFLPIRHTGISNLLVHFELGFFDPGNGFAGGPSYSLRHLEAAQPLKSRVQRNVTQIDNVPVGTANELNFGIALAKVLKQNAVFFFALSQDRVLGRQFLIGGPVVHLKLRATLHSLAHRMARRASLSSSSFAPSPTGAASQNRIAAER</sequence>
<dbReference type="AlphaFoldDB" id="A0A090GA06"/>